<dbReference type="InterPro" id="IPR044964">
    <property type="entry name" value="RCD1/SRO1-5"/>
</dbReference>
<name>A0ABR1ZV47_9ROSI</name>
<dbReference type="Pfam" id="PF23467">
    <property type="entry name" value="WWE_5"/>
    <property type="match status" value="1"/>
</dbReference>
<reference evidence="2 3" key="1">
    <citation type="journal article" date="2024" name="G3 (Bethesda)">
        <title>Genome assembly of Hibiscus sabdariffa L. provides insights into metabolisms of medicinal natural products.</title>
        <authorList>
            <person name="Kim T."/>
        </authorList>
    </citation>
    <scope>NUCLEOTIDE SEQUENCE [LARGE SCALE GENOMIC DNA]</scope>
    <source>
        <strain evidence="2">TK-2024</strain>
        <tissue evidence="2">Old leaves</tissue>
    </source>
</reference>
<dbReference type="PANTHER" id="PTHR32263:SF5">
    <property type="entry name" value="INACTIVE POLY [ADP-RIBOSE] POLYMERASE SRO1-RELATED"/>
    <property type="match status" value="1"/>
</dbReference>
<evidence type="ECO:0000259" key="1">
    <source>
        <dbReference type="Pfam" id="PF23467"/>
    </source>
</evidence>
<evidence type="ECO:0000313" key="2">
    <source>
        <dbReference type="EMBL" id="KAK8484251.1"/>
    </source>
</evidence>
<comment type="caution">
    <text evidence="2">The sequence shown here is derived from an EMBL/GenBank/DDBJ whole genome shotgun (WGS) entry which is preliminary data.</text>
</comment>
<organism evidence="2 3">
    <name type="scientific">Hibiscus sabdariffa</name>
    <name type="common">roselle</name>
    <dbReference type="NCBI Taxonomy" id="183260"/>
    <lineage>
        <taxon>Eukaryota</taxon>
        <taxon>Viridiplantae</taxon>
        <taxon>Streptophyta</taxon>
        <taxon>Embryophyta</taxon>
        <taxon>Tracheophyta</taxon>
        <taxon>Spermatophyta</taxon>
        <taxon>Magnoliopsida</taxon>
        <taxon>eudicotyledons</taxon>
        <taxon>Gunneridae</taxon>
        <taxon>Pentapetalae</taxon>
        <taxon>rosids</taxon>
        <taxon>malvids</taxon>
        <taxon>Malvales</taxon>
        <taxon>Malvaceae</taxon>
        <taxon>Malvoideae</taxon>
        <taxon>Hibiscus</taxon>
    </lineage>
</organism>
<accession>A0ABR1ZV47</accession>
<dbReference type="Proteomes" id="UP001396334">
    <property type="component" value="Unassembled WGS sequence"/>
</dbReference>
<proteinExistence type="predicted"/>
<protein>
    <recommendedName>
        <fullName evidence="1">RCD1 WWE domain-containing protein</fullName>
    </recommendedName>
</protein>
<feature type="domain" description="RCD1 WWE" evidence="1">
    <location>
        <begin position="26"/>
        <end position="98"/>
    </location>
</feature>
<gene>
    <name evidence="2" type="ORF">V6N11_068243</name>
</gene>
<dbReference type="PANTHER" id="PTHR32263">
    <property type="entry name" value="INACTIVE POLY [ADP-RIBOSE] POLYMERASE SRO4-RELATED"/>
    <property type="match status" value="1"/>
</dbReference>
<dbReference type="InterPro" id="IPR057823">
    <property type="entry name" value="WWE_RCD1"/>
</dbReference>
<dbReference type="EMBL" id="JBBPBN010000588">
    <property type="protein sequence ID" value="KAK8484251.1"/>
    <property type="molecule type" value="Genomic_DNA"/>
</dbReference>
<keyword evidence="3" id="KW-1185">Reference proteome</keyword>
<sequence>MKAPNATLLDSKSSVSHGTNRVEDCKCIMTYEEAEWTDFPHDLIASIRKYLNTKKSAVDVEIDGQSFVLDFLHMLRLELETGVMHPIDWIDEADSCFFPEATDRKTCLVNLIPLRQFEVDINGVEQPKLKECSGQSSSSDRRFHIVQKPGSRCSEQFENISQKNSTPHHIPNF</sequence>
<evidence type="ECO:0000313" key="3">
    <source>
        <dbReference type="Proteomes" id="UP001396334"/>
    </source>
</evidence>